<name>A0A1X1BSQ2_9GAMM</name>
<feature type="chain" id="PRO_5013275936" evidence="2">
    <location>
        <begin position="21"/>
        <end position="603"/>
    </location>
</feature>
<dbReference type="CDD" id="cd08497">
    <property type="entry name" value="MbnE-like"/>
    <property type="match status" value="1"/>
</dbReference>
<dbReference type="GO" id="GO:0030288">
    <property type="term" value="C:outer membrane-bounded periplasmic space"/>
    <property type="evidence" value="ECO:0007669"/>
    <property type="project" value="TreeGrafter"/>
</dbReference>
<feature type="domain" description="Solute-binding protein family 5" evidence="3">
    <location>
        <begin position="99"/>
        <end position="502"/>
    </location>
</feature>
<dbReference type="Gene3D" id="3.10.105.10">
    <property type="entry name" value="Dipeptide-binding Protein, Domain 3"/>
    <property type="match status" value="1"/>
</dbReference>
<accession>A0A1X1BSQ2</accession>
<protein>
    <submittedName>
        <fullName evidence="4">ABC transporter substrate-binding protein</fullName>
    </submittedName>
</protein>
<dbReference type="InterPro" id="IPR030678">
    <property type="entry name" value="Peptide/Ni-bd"/>
</dbReference>
<dbReference type="InterPro" id="IPR000914">
    <property type="entry name" value="SBP_5_dom"/>
</dbReference>
<dbReference type="Gene3D" id="3.40.190.10">
    <property type="entry name" value="Periplasmic binding protein-like II"/>
    <property type="match status" value="1"/>
</dbReference>
<sequence length="603" mass="68865">MLLRAGLLLLCGLLSSPLLAASIKESFAFTQAGEAKYPPDFSHYDYANPNAPKGGSITMAVVGTYDNFNRYASRGNPGVNTDTLYDGLYTASDDEPGSYYPLIALSARYASDFTWIEIRLNPHARFQDGTPITAGDVAFSFTKFMTEGVPQFRVAYRGVTVKALDRLTVRIDAGQPPDKDRMLGLLTLPVLAEKFWRDKKFNQPLSSPPLSSGPYRISQWKLGQFIEYSRVKDYWAADLPVNRGRFNFDRIRYDYYLDDNVAFEAFKAGAFDFREESSAKKWATQYRGRHFDDHSILKETEPNEAAIDTRWLAFNNEIPLFHDRRVRQALTLAFDFEWMNKALFYGAYQRASSYFQNTDFAASGLPDAQQQALLAPWRAQLPPELFTQPYHPPVTDGSGYDRASLLQAFALLKQAGWQIKDRRLVNAKTGQPFNVELLLRSGTNTEWALPLQHNLSRLGITLNLRQVDSSQYLRRLREGDYEMIATVYGAMPIPSSSLQVYWQSDYIASSWNTARVKDPIVDHFVKQIVAHQGDLPALRPLAQTLDRILLWNAYMIPMWYNAEQRLAYWDKFSHPARKPAYSLGLENWWYDVNKAARLPASKR</sequence>
<dbReference type="PANTHER" id="PTHR30290:SF64">
    <property type="entry name" value="ABC TRANSPORTER PERIPLASMIC BINDING PROTEIN"/>
    <property type="match status" value="1"/>
</dbReference>
<gene>
    <name evidence="4" type="ORF">HA41_16085</name>
</gene>
<dbReference type="PANTHER" id="PTHR30290">
    <property type="entry name" value="PERIPLASMIC BINDING COMPONENT OF ABC TRANSPORTER"/>
    <property type="match status" value="1"/>
</dbReference>
<evidence type="ECO:0000256" key="1">
    <source>
        <dbReference type="ARBA" id="ARBA00022729"/>
    </source>
</evidence>
<dbReference type="PIRSF" id="PIRSF002741">
    <property type="entry name" value="MppA"/>
    <property type="match status" value="1"/>
</dbReference>
<keyword evidence="5" id="KW-1185">Reference proteome</keyword>
<dbReference type="AlphaFoldDB" id="A0A1X1BSQ2"/>
<dbReference type="STRING" id="472705.GCA_001743465_04614"/>
<dbReference type="GO" id="GO:0043190">
    <property type="term" value="C:ATP-binding cassette (ABC) transporter complex"/>
    <property type="evidence" value="ECO:0007669"/>
    <property type="project" value="InterPro"/>
</dbReference>
<dbReference type="EMBL" id="MLFN01000056">
    <property type="protein sequence ID" value="ORM51270.1"/>
    <property type="molecule type" value="Genomic_DNA"/>
</dbReference>
<proteinExistence type="predicted"/>
<reference evidence="4 5" key="1">
    <citation type="journal article" date="2017" name="Antonie Van Leeuwenhoek">
        <title>Phylogenomic resolution of the bacterial genus Pantoea and its relationship with Erwinia and Tatumella.</title>
        <authorList>
            <person name="Palmer M."/>
            <person name="Steenkamp E.T."/>
            <person name="Coetzee M.P."/>
            <person name="Chan W.Y."/>
            <person name="van Zyl E."/>
            <person name="De Maayer P."/>
            <person name="Coutinho T.A."/>
            <person name="Blom J."/>
            <person name="Smits T.H."/>
            <person name="Duffy B."/>
            <person name="Venter S.N."/>
        </authorList>
    </citation>
    <scope>NUCLEOTIDE SEQUENCE [LARGE SCALE GENOMIC DNA]</scope>
    <source>
        <strain evidence="4 5">LMG 24534</strain>
    </source>
</reference>
<evidence type="ECO:0000256" key="2">
    <source>
        <dbReference type="SAM" id="SignalP"/>
    </source>
</evidence>
<evidence type="ECO:0000313" key="5">
    <source>
        <dbReference type="Proteomes" id="UP000193933"/>
    </source>
</evidence>
<dbReference type="GO" id="GO:1904680">
    <property type="term" value="F:peptide transmembrane transporter activity"/>
    <property type="evidence" value="ECO:0007669"/>
    <property type="project" value="TreeGrafter"/>
</dbReference>
<keyword evidence="1 2" id="KW-0732">Signal</keyword>
<evidence type="ECO:0000313" key="4">
    <source>
        <dbReference type="EMBL" id="ORM51270.1"/>
    </source>
</evidence>
<feature type="signal peptide" evidence="2">
    <location>
        <begin position="1"/>
        <end position="20"/>
    </location>
</feature>
<dbReference type="GO" id="GO:0015833">
    <property type="term" value="P:peptide transport"/>
    <property type="evidence" value="ECO:0007669"/>
    <property type="project" value="TreeGrafter"/>
</dbReference>
<dbReference type="GO" id="GO:0042884">
    <property type="term" value="P:microcin transport"/>
    <property type="evidence" value="ECO:0007669"/>
    <property type="project" value="TreeGrafter"/>
</dbReference>
<dbReference type="Pfam" id="PF00496">
    <property type="entry name" value="SBP_bac_5"/>
    <property type="match status" value="1"/>
</dbReference>
<dbReference type="Proteomes" id="UP000193933">
    <property type="component" value="Unassembled WGS sequence"/>
</dbReference>
<evidence type="ECO:0000259" key="3">
    <source>
        <dbReference type="Pfam" id="PF00496"/>
    </source>
</evidence>
<comment type="caution">
    <text evidence="4">The sequence shown here is derived from an EMBL/GenBank/DDBJ whole genome shotgun (WGS) entry which is preliminary data.</text>
</comment>
<organism evidence="4 5">
    <name type="scientific">Pantoea conspicua</name>
    <dbReference type="NCBI Taxonomy" id="472705"/>
    <lineage>
        <taxon>Bacteria</taxon>
        <taxon>Pseudomonadati</taxon>
        <taxon>Pseudomonadota</taxon>
        <taxon>Gammaproteobacteria</taxon>
        <taxon>Enterobacterales</taxon>
        <taxon>Erwiniaceae</taxon>
        <taxon>Pantoea</taxon>
    </lineage>
</organism>
<dbReference type="InterPro" id="IPR039424">
    <property type="entry name" value="SBP_5"/>
</dbReference>
<dbReference type="RefSeq" id="WP_094121674.1">
    <property type="nucleotide sequence ID" value="NZ_MLFN01000056.1"/>
</dbReference>
<dbReference type="SUPFAM" id="SSF53850">
    <property type="entry name" value="Periplasmic binding protein-like II"/>
    <property type="match status" value="1"/>
</dbReference>
<dbReference type="OrthoDB" id="9803988at2"/>